<evidence type="ECO:0000313" key="2">
    <source>
        <dbReference type="Proteomes" id="UP000029986"/>
    </source>
</evidence>
<name>A0A097R3J7_HAFAL</name>
<dbReference type="AlphaFoldDB" id="A0A097R3J7"/>
<accession>A0A097R3J7</accession>
<dbReference type="EMBL" id="CP009706">
    <property type="protein sequence ID" value="AIU73293.1"/>
    <property type="molecule type" value="Genomic_DNA"/>
</dbReference>
<keyword evidence="2" id="KW-1185">Reference proteome</keyword>
<dbReference type="Proteomes" id="UP000029986">
    <property type="component" value="Chromosome"/>
</dbReference>
<sequence>MINMNDDAIKMMLALDTGNITATAFIASFFCKKMGIDKSELVSYLRKCAEINSADIDDEISRATISDMLEKVALTIESTHDALDDVDSGDLRH</sequence>
<dbReference type="PATRIC" id="fig|1453496.5.peg.2735"/>
<organism evidence="1 2">
    <name type="scientific">Hafnia alvei FB1</name>
    <dbReference type="NCBI Taxonomy" id="1453496"/>
    <lineage>
        <taxon>Bacteria</taxon>
        <taxon>Pseudomonadati</taxon>
        <taxon>Pseudomonadota</taxon>
        <taxon>Gammaproteobacteria</taxon>
        <taxon>Enterobacterales</taxon>
        <taxon>Hafniaceae</taxon>
        <taxon>Hafnia</taxon>
    </lineage>
</organism>
<reference evidence="1 2" key="1">
    <citation type="journal article" date="2014" name="Gut Pathog.">
        <title>Gene clusters of Hafnia alvei strain FB1 important in survival and pathogenesis: a draft genome perspective.</title>
        <authorList>
            <person name="Tan J.Y."/>
            <person name="Yin W.F."/>
            <person name="Chan K.G."/>
        </authorList>
    </citation>
    <scope>NUCLEOTIDE SEQUENCE [LARGE SCALE GENOMIC DNA]</scope>
    <source>
        <strain evidence="1 2">FB1</strain>
    </source>
</reference>
<dbReference type="HOGENOM" id="CLU_2395606_0_0_6"/>
<protein>
    <submittedName>
        <fullName evidence="1">Uncharacterized protein</fullName>
    </submittedName>
</protein>
<dbReference type="KEGG" id="hav:AT03_13420"/>
<gene>
    <name evidence="1" type="ORF">AT03_13420</name>
</gene>
<evidence type="ECO:0000313" key="1">
    <source>
        <dbReference type="EMBL" id="AIU73293.1"/>
    </source>
</evidence>
<proteinExistence type="predicted"/>